<dbReference type="RefSeq" id="WP_268185390.1">
    <property type="nucleotide sequence ID" value="NZ_CP113361.1"/>
</dbReference>
<keyword evidence="3" id="KW-1185">Reference proteome</keyword>
<gene>
    <name evidence="2" type="ORF">OU421_07170</name>
</gene>
<dbReference type="AlphaFoldDB" id="A0A9X9S296"/>
<sequence length="157" mass="17374">MTKYTDIVRKRLGWCPNADAVRKSRCTGVEQDCEHAWKRGGPDPGAAPESDAPAATPPGYQENILLILIAVAWLFPVVYQQEFLFLLMVISAVAVYCDAQNIHAGEKFEKETLLGDIVAWRPLTWGAATFVGGIIIMAIYLFHRKEIYTANMGKASS</sequence>
<dbReference type="EMBL" id="CP113361">
    <property type="protein sequence ID" value="WAI00217.1"/>
    <property type="molecule type" value="Genomic_DNA"/>
</dbReference>
<reference evidence="2" key="1">
    <citation type="submission" date="2022-11" db="EMBL/GenBank/DDBJ databases">
        <title>Complete genome sequence of Methanogenium organophilum DSM 3596.</title>
        <authorList>
            <person name="Chen S.-C."/>
            <person name="Lai S.-J."/>
            <person name="You Y.-T."/>
        </authorList>
    </citation>
    <scope>NUCLEOTIDE SEQUENCE</scope>
    <source>
        <strain evidence="2">DSM 3596</strain>
    </source>
</reference>
<name>A0A9X9S296_METOG</name>
<evidence type="ECO:0000256" key="1">
    <source>
        <dbReference type="SAM" id="Phobius"/>
    </source>
</evidence>
<accession>A0A9X9S296</accession>
<dbReference type="KEGG" id="mou:OU421_07170"/>
<proteinExistence type="predicted"/>
<dbReference type="Proteomes" id="UP001163096">
    <property type="component" value="Chromosome"/>
</dbReference>
<evidence type="ECO:0000313" key="2">
    <source>
        <dbReference type="EMBL" id="WAI00217.1"/>
    </source>
</evidence>
<keyword evidence="1" id="KW-0472">Membrane</keyword>
<organism evidence="2 3">
    <name type="scientific">Methanogenium organophilum</name>
    <dbReference type="NCBI Taxonomy" id="2199"/>
    <lineage>
        <taxon>Archaea</taxon>
        <taxon>Methanobacteriati</taxon>
        <taxon>Methanobacteriota</taxon>
        <taxon>Stenosarchaea group</taxon>
        <taxon>Methanomicrobia</taxon>
        <taxon>Methanomicrobiales</taxon>
        <taxon>Methanomicrobiaceae</taxon>
        <taxon>Methanogenium</taxon>
    </lineage>
</organism>
<feature type="transmembrane region" description="Helical" evidence="1">
    <location>
        <begin position="123"/>
        <end position="142"/>
    </location>
</feature>
<feature type="transmembrane region" description="Helical" evidence="1">
    <location>
        <begin position="63"/>
        <end position="79"/>
    </location>
</feature>
<keyword evidence="1" id="KW-0812">Transmembrane</keyword>
<protein>
    <submittedName>
        <fullName evidence="2">Uncharacterized protein</fullName>
    </submittedName>
</protein>
<evidence type="ECO:0000313" key="3">
    <source>
        <dbReference type="Proteomes" id="UP001163096"/>
    </source>
</evidence>
<keyword evidence="1" id="KW-1133">Transmembrane helix</keyword>
<dbReference type="GeneID" id="76834870"/>